<dbReference type="EMBL" id="JAUIYO010000003">
    <property type="protein sequence ID" value="MFK2825401.1"/>
    <property type="molecule type" value="Genomic_DNA"/>
</dbReference>
<keyword evidence="6" id="KW-0449">Lipoprotein</keyword>
<keyword evidence="7" id="KW-0175">Coiled coil</keyword>
<evidence type="ECO:0000256" key="4">
    <source>
        <dbReference type="ARBA" id="ARBA00022729"/>
    </source>
</evidence>
<proteinExistence type="inferred from homology"/>
<gene>
    <name evidence="10" type="ORF">QYG89_06830</name>
</gene>
<dbReference type="Pfam" id="PF01497">
    <property type="entry name" value="Peripla_BP_2"/>
    <property type="match status" value="1"/>
</dbReference>
<dbReference type="InterPro" id="IPR002491">
    <property type="entry name" value="ABC_transptr_periplasmic_BD"/>
</dbReference>
<dbReference type="InterPro" id="IPR051313">
    <property type="entry name" value="Bact_iron-sidero_bind"/>
</dbReference>
<dbReference type="Gene3D" id="3.40.50.1980">
    <property type="entry name" value="Nitrogenase molybdenum iron protein domain"/>
    <property type="match status" value="2"/>
</dbReference>
<reference evidence="10 11" key="1">
    <citation type="submission" date="2023-07" db="EMBL/GenBank/DDBJ databases">
        <title>Bacillus lucianemedeirus sp. nov, a new species isolated from an immunobiological production facility.</title>
        <authorList>
            <person name="Costa L.V."/>
            <person name="Miranda R.V.S.L."/>
            <person name="Brandao M.L.L."/>
            <person name="Reis C.M.F."/>
            <person name="Frazao A.M."/>
            <person name="Cruz F.V."/>
            <person name="Baio P.V.P."/>
            <person name="Veras J.F.C."/>
            <person name="Ramos J.N."/>
            <person name="Vieira V."/>
        </authorList>
    </citation>
    <scope>NUCLEOTIDE SEQUENCE [LARGE SCALE GENOMIC DNA]</scope>
    <source>
        <strain evidence="10 11">B190/17</strain>
    </source>
</reference>
<keyword evidence="5" id="KW-0564">Palmitate</keyword>
<sequence>MWKKLSLLMVMALFVIIAAACGSNDEKAETISSEPKKESEEITIKHELDETKVKKNPEKVIVFDFGTLDTLDQLGVEVMGLPKQNIPKYLSKYEDEKYENVGSLKEPDFEKVNELGPDVIIISGRQAELYDQFAEIAPTVYLGVNPADYMNSFKKNVTTLGEIFGKEEEVKAEVSKVEEEISKLNEQASKEKKTALVVLANDGKVSAYGPGSRFGLIHDVFGVTPADKDIEVSQHGQSISFEYIVEKDPDYLFVVDRGAVVSEGGGSSAQQVIENDLVKNTKAYKNDNIVYLDPGYWYLSGGGLQSVSEMVKEIQEGLK</sequence>
<feature type="coiled-coil region" evidence="7">
    <location>
        <begin position="167"/>
        <end position="194"/>
    </location>
</feature>
<evidence type="ECO:0000256" key="5">
    <source>
        <dbReference type="ARBA" id="ARBA00023139"/>
    </source>
</evidence>
<accession>A0ABW8I7E0</accession>
<evidence type="ECO:0000256" key="3">
    <source>
        <dbReference type="ARBA" id="ARBA00022448"/>
    </source>
</evidence>
<dbReference type="PROSITE" id="PS50983">
    <property type="entry name" value="FE_B12_PBP"/>
    <property type="match status" value="1"/>
</dbReference>
<comment type="similarity">
    <text evidence="2">Belongs to the bacterial solute-binding protein 8 family.</text>
</comment>
<feature type="signal peptide" evidence="8">
    <location>
        <begin position="1"/>
        <end position="20"/>
    </location>
</feature>
<protein>
    <submittedName>
        <fullName evidence="10">Siderophore ABC transporter substrate-binding protein</fullName>
    </submittedName>
</protein>
<keyword evidence="3" id="KW-0813">Transport</keyword>
<evidence type="ECO:0000256" key="1">
    <source>
        <dbReference type="ARBA" id="ARBA00004193"/>
    </source>
</evidence>
<name>A0ABW8I7E0_9BACI</name>
<dbReference type="CDD" id="cd01140">
    <property type="entry name" value="FatB"/>
    <property type="match status" value="1"/>
</dbReference>
<feature type="domain" description="Fe/B12 periplasmic-binding" evidence="9">
    <location>
        <begin position="59"/>
        <end position="319"/>
    </location>
</feature>
<dbReference type="RefSeq" id="WP_404315936.1">
    <property type="nucleotide sequence ID" value="NZ_JAUIYO010000003.1"/>
</dbReference>
<evidence type="ECO:0000256" key="7">
    <source>
        <dbReference type="SAM" id="Coils"/>
    </source>
</evidence>
<evidence type="ECO:0000259" key="9">
    <source>
        <dbReference type="PROSITE" id="PS50983"/>
    </source>
</evidence>
<dbReference type="PANTHER" id="PTHR30532:SF28">
    <property type="entry name" value="PETROBACTIN-BINDING PROTEIN YCLQ"/>
    <property type="match status" value="1"/>
</dbReference>
<dbReference type="SUPFAM" id="SSF53807">
    <property type="entry name" value="Helical backbone' metal receptor"/>
    <property type="match status" value="1"/>
</dbReference>
<keyword evidence="11" id="KW-1185">Reference proteome</keyword>
<comment type="subcellular location">
    <subcellularLocation>
        <location evidence="1">Cell membrane</location>
        <topology evidence="1">Lipid-anchor</topology>
    </subcellularLocation>
</comment>
<evidence type="ECO:0000313" key="11">
    <source>
        <dbReference type="Proteomes" id="UP001619911"/>
    </source>
</evidence>
<evidence type="ECO:0000313" key="10">
    <source>
        <dbReference type="EMBL" id="MFK2825401.1"/>
    </source>
</evidence>
<dbReference type="InterPro" id="IPR033870">
    <property type="entry name" value="FatB"/>
</dbReference>
<comment type="caution">
    <text evidence="10">The sequence shown here is derived from an EMBL/GenBank/DDBJ whole genome shotgun (WGS) entry which is preliminary data.</text>
</comment>
<keyword evidence="4 8" id="KW-0732">Signal</keyword>
<feature type="chain" id="PRO_5047464217" evidence="8">
    <location>
        <begin position="21"/>
        <end position="319"/>
    </location>
</feature>
<evidence type="ECO:0000256" key="8">
    <source>
        <dbReference type="SAM" id="SignalP"/>
    </source>
</evidence>
<dbReference type="PANTHER" id="PTHR30532">
    <property type="entry name" value="IRON III DICITRATE-BINDING PERIPLASMIC PROTEIN"/>
    <property type="match status" value="1"/>
</dbReference>
<organism evidence="10 11">
    <name type="scientific">Bacillus lumedeiriae</name>
    <dbReference type="NCBI Taxonomy" id="3058829"/>
    <lineage>
        <taxon>Bacteria</taxon>
        <taxon>Bacillati</taxon>
        <taxon>Bacillota</taxon>
        <taxon>Bacilli</taxon>
        <taxon>Bacillales</taxon>
        <taxon>Bacillaceae</taxon>
        <taxon>Bacillus</taxon>
    </lineage>
</organism>
<dbReference type="PROSITE" id="PS51257">
    <property type="entry name" value="PROKAR_LIPOPROTEIN"/>
    <property type="match status" value="1"/>
</dbReference>
<dbReference type="Proteomes" id="UP001619911">
    <property type="component" value="Unassembled WGS sequence"/>
</dbReference>
<evidence type="ECO:0000256" key="6">
    <source>
        <dbReference type="ARBA" id="ARBA00023288"/>
    </source>
</evidence>
<evidence type="ECO:0000256" key="2">
    <source>
        <dbReference type="ARBA" id="ARBA00008814"/>
    </source>
</evidence>